<reference evidence="2 3" key="1">
    <citation type="submission" date="2014-04" db="EMBL/GenBank/DDBJ databases">
        <authorList>
            <consortium name="DOE Joint Genome Institute"/>
            <person name="Kuo A."/>
            <person name="Kohler A."/>
            <person name="Nagy L.G."/>
            <person name="Floudas D."/>
            <person name="Copeland A."/>
            <person name="Barry K.W."/>
            <person name="Cichocki N."/>
            <person name="Veneault-Fourrey C."/>
            <person name="LaButti K."/>
            <person name="Lindquist E.A."/>
            <person name="Lipzen A."/>
            <person name="Lundell T."/>
            <person name="Morin E."/>
            <person name="Murat C."/>
            <person name="Sun H."/>
            <person name="Tunlid A."/>
            <person name="Henrissat B."/>
            <person name="Grigoriev I.V."/>
            <person name="Hibbett D.S."/>
            <person name="Martin F."/>
            <person name="Nordberg H.P."/>
            <person name="Cantor M.N."/>
            <person name="Hua S.X."/>
        </authorList>
    </citation>
    <scope>NUCLEOTIDE SEQUENCE [LARGE SCALE GENOMIC DNA]</scope>
    <source>
        <strain evidence="2 3">Foug A</strain>
    </source>
</reference>
<gene>
    <name evidence="2" type="ORF">SCLCIDRAFT_979168</name>
</gene>
<dbReference type="Pfam" id="PF14200">
    <property type="entry name" value="RicinB_lectin_2"/>
    <property type="match status" value="1"/>
</dbReference>
<evidence type="ECO:0000313" key="3">
    <source>
        <dbReference type="Proteomes" id="UP000053989"/>
    </source>
</evidence>
<dbReference type="EMBL" id="KN822068">
    <property type="protein sequence ID" value="KIM59911.1"/>
    <property type="molecule type" value="Genomic_DNA"/>
</dbReference>
<evidence type="ECO:0000313" key="2">
    <source>
        <dbReference type="EMBL" id="KIM59911.1"/>
    </source>
</evidence>
<dbReference type="AlphaFoldDB" id="A0A0C3DVB3"/>
<dbReference type="Gene3D" id="2.80.10.50">
    <property type="match status" value="1"/>
</dbReference>
<proteinExistence type="predicted"/>
<organism evidence="2 3">
    <name type="scientific">Scleroderma citrinum Foug A</name>
    <dbReference type="NCBI Taxonomy" id="1036808"/>
    <lineage>
        <taxon>Eukaryota</taxon>
        <taxon>Fungi</taxon>
        <taxon>Dikarya</taxon>
        <taxon>Basidiomycota</taxon>
        <taxon>Agaricomycotina</taxon>
        <taxon>Agaricomycetes</taxon>
        <taxon>Agaricomycetidae</taxon>
        <taxon>Boletales</taxon>
        <taxon>Sclerodermatineae</taxon>
        <taxon>Sclerodermataceae</taxon>
        <taxon>Scleroderma</taxon>
    </lineage>
</organism>
<evidence type="ECO:0000259" key="1">
    <source>
        <dbReference type="Pfam" id="PF14200"/>
    </source>
</evidence>
<dbReference type="HOGENOM" id="CLU_2606340_0_0_1"/>
<name>A0A0C3DVB3_9AGAM</name>
<dbReference type="Proteomes" id="UP000053989">
    <property type="component" value="Unassembled WGS sequence"/>
</dbReference>
<reference evidence="3" key="2">
    <citation type="submission" date="2015-01" db="EMBL/GenBank/DDBJ databases">
        <title>Evolutionary Origins and Diversification of the Mycorrhizal Mutualists.</title>
        <authorList>
            <consortium name="DOE Joint Genome Institute"/>
            <consortium name="Mycorrhizal Genomics Consortium"/>
            <person name="Kohler A."/>
            <person name="Kuo A."/>
            <person name="Nagy L.G."/>
            <person name="Floudas D."/>
            <person name="Copeland A."/>
            <person name="Barry K.W."/>
            <person name="Cichocki N."/>
            <person name="Veneault-Fourrey C."/>
            <person name="LaButti K."/>
            <person name="Lindquist E.A."/>
            <person name="Lipzen A."/>
            <person name="Lundell T."/>
            <person name="Morin E."/>
            <person name="Murat C."/>
            <person name="Riley R."/>
            <person name="Ohm R."/>
            <person name="Sun H."/>
            <person name="Tunlid A."/>
            <person name="Henrissat B."/>
            <person name="Grigoriev I.V."/>
            <person name="Hibbett D.S."/>
            <person name="Martin F."/>
        </authorList>
    </citation>
    <scope>NUCLEOTIDE SEQUENCE [LARGE SCALE GENOMIC DNA]</scope>
    <source>
        <strain evidence="3">Foug A</strain>
    </source>
</reference>
<sequence length="96" mass="10825">MLPLGHGIYKFLNRQSGTAMDMVGDSIVGMPPSLSETQKWEIQPLGEGFMIRNVQTQKYLSIKALFRTAAVIATSYPTAWHINRVYLPDENAVFHE</sequence>
<keyword evidence="3" id="KW-1185">Reference proteome</keyword>
<protein>
    <submittedName>
        <fullName evidence="2">Carbohydrate-binding module family 13 protein</fullName>
    </submittedName>
</protein>
<dbReference type="InterPro" id="IPR035992">
    <property type="entry name" value="Ricin_B-like_lectins"/>
</dbReference>
<dbReference type="SUPFAM" id="SSF50370">
    <property type="entry name" value="Ricin B-like lectins"/>
    <property type="match status" value="1"/>
</dbReference>
<accession>A0A0C3DVB3</accession>
<dbReference type="InParanoid" id="A0A0C3DVB3"/>
<dbReference type="OrthoDB" id="3228793at2759"/>
<dbReference type="InterPro" id="IPR000772">
    <property type="entry name" value="Ricin_B_lectin"/>
</dbReference>
<feature type="domain" description="Ricin B lectin" evidence="1">
    <location>
        <begin position="5"/>
        <end position="63"/>
    </location>
</feature>